<dbReference type="Proteomes" id="UP000712281">
    <property type="component" value="Unassembled WGS sequence"/>
</dbReference>
<comment type="caution">
    <text evidence="1">The sequence shown here is derived from an EMBL/GenBank/DDBJ whole genome shotgun (WGS) entry which is preliminary data.</text>
</comment>
<evidence type="ECO:0000313" key="2">
    <source>
        <dbReference type="Proteomes" id="UP000712281"/>
    </source>
</evidence>
<sequence>MSTGRGPMSALHRLASADPFRMSSSPYREASLLHNCYGMRGPEAYGEYHPGAQSLLDNRVLLTPSLGILGFSKLVEGCSFGNLGRNMALASLVTWRYTRSGVAAILGSQKQSRLCFLAEHKLRLIMTAAVATRKCTKLAQPSQKTLQRKTI</sequence>
<proteinExistence type="predicted"/>
<dbReference type="EMBL" id="QGKW02002228">
    <property type="protein sequence ID" value="KAF2539492.1"/>
    <property type="molecule type" value="Genomic_DNA"/>
</dbReference>
<evidence type="ECO:0000313" key="1">
    <source>
        <dbReference type="EMBL" id="KAF2539492.1"/>
    </source>
</evidence>
<protein>
    <submittedName>
        <fullName evidence="1">Uncharacterized protein</fullName>
    </submittedName>
</protein>
<organism evidence="1 2">
    <name type="scientific">Brassica cretica</name>
    <name type="common">Mustard</name>
    <dbReference type="NCBI Taxonomy" id="69181"/>
    <lineage>
        <taxon>Eukaryota</taxon>
        <taxon>Viridiplantae</taxon>
        <taxon>Streptophyta</taxon>
        <taxon>Embryophyta</taxon>
        <taxon>Tracheophyta</taxon>
        <taxon>Spermatophyta</taxon>
        <taxon>Magnoliopsida</taxon>
        <taxon>eudicotyledons</taxon>
        <taxon>Gunneridae</taxon>
        <taxon>Pentapetalae</taxon>
        <taxon>rosids</taxon>
        <taxon>malvids</taxon>
        <taxon>Brassicales</taxon>
        <taxon>Brassicaceae</taxon>
        <taxon>Brassiceae</taxon>
        <taxon>Brassica</taxon>
    </lineage>
</organism>
<accession>A0A8S9G8E7</accession>
<dbReference type="AlphaFoldDB" id="A0A8S9G8E7"/>
<name>A0A8S9G8E7_BRACR</name>
<gene>
    <name evidence="1" type="ORF">F2Q68_00020772</name>
</gene>
<reference evidence="1" key="1">
    <citation type="submission" date="2019-12" db="EMBL/GenBank/DDBJ databases">
        <title>Genome sequencing and annotation of Brassica cretica.</title>
        <authorList>
            <person name="Studholme D.J."/>
            <person name="Sarris P.F."/>
        </authorList>
    </citation>
    <scope>NUCLEOTIDE SEQUENCE</scope>
    <source>
        <strain evidence="1">PFS-001/15</strain>
        <tissue evidence="1">Leaf</tissue>
    </source>
</reference>